<feature type="compositionally biased region" description="Basic and acidic residues" evidence="1">
    <location>
        <begin position="103"/>
        <end position="117"/>
    </location>
</feature>
<evidence type="ECO:0000313" key="4">
    <source>
        <dbReference type="Proteomes" id="UP000308196"/>
    </source>
</evidence>
<organism evidence="3 4">
    <name type="scientific">Sphingobacterium thalpophilum</name>
    <dbReference type="NCBI Taxonomy" id="259"/>
    <lineage>
        <taxon>Bacteria</taxon>
        <taxon>Pseudomonadati</taxon>
        <taxon>Bacteroidota</taxon>
        <taxon>Sphingobacteriia</taxon>
        <taxon>Sphingobacteriales</taxon>
        <taxon>Sphingobacteriaceae</taxon>
        <taxon>Sphingobacterium</taxon>
    </lineage>
</organism>
<dbReference type="KEGG" id="stha:NCTC11429_00253"/>
<feature type="transmembrane region" description="Helical" evidence="2">
    <location>
        <begin position="46"/>
        <end position="66"/>
    </location>
</feature>
<dbReference type="GeneID" id="78461077"/>
<keyword evidence="2" id="KW-0812">Transmembrane</keyword>
<reference evidence="3 4" key="1">
    <citation type="submission" date="2019-05" db="EMBL/GenBank/DDBJ databases">
        <authorList>
            <consortium name="Pathogen Informatics"/>
        </authorList>
    </citation>
    <scope>NUCLEOTIDE SEQUENCE [LARGE SCALE GENOMIC DNA]</scope>
    <source>
        <strain evidence="3 4">NCTC11429</strain>
    </source>
</reference>
<evidence type="ECO:0008006" key="5">
    <source>
        <dbReference type="Google" id="ProtNLM"/>
    </source>
</evidence>
<dbReference type="Proteomes" id="UP000308196">
    <property type="component" value="Chromosome"/>
</dbReference>
<dbReference type="RefSeq" id="WP_028070128.1">
    <property type="nucleotide sequence ID" value="NZ_LR590484.1"/>
</dbReference>
<accession>A0A4U9U881</accession>
<name>A0A4U9U881_9SPHI</name>
<proteinExistence type="predicted"/>
<dbReference type="EMBL" id="LR590484">
    <property type="protein sequence ID" value="VTR28683.1"/>
    <property type="molecule type" value="Genomic_DNA"/>
</dbReference>
<evidence type="ECO:0000256" key="2">
    <source>
        <dbReference type="SAM" id="Phobius"/>
    </source>
</evidence>
<keyword evidence="2" id="KW-0472">Membrane</keyword>
<protein>
    <recommendedName>
        <fullName evidence="5">Outer membrane protein beta-barrel domain-containing protein</fullName>
    </recommendedName>
</protein>
<dbReference type="STRING" id="1123265.GCA_000686625_03356"/>
<dbReference type="AlphaFoldDB" id="A0A4U9U881"/>
<evidence type="ECO:0000256" key="1">
    <source>
        <dbReference type="SAM" id="MobiDB-lite"/>
    </source>
</evidence>
<evidence type="ECO:0000313" key="3">
    <source>
        <dbReference type="EMBL" id="VTR28683.1"/>
    </source>
</evidence>
<gene>
    <name evidence="3" type="ORF">NCTC11429_00253</name>
</gene>
<sequence>MEKDKNKIDEIFREGLSNAKFDFNESHWQKLEDRLNGKRHERRKNMAVFLVLGAAVAAVFALFFIWKSDQFQLESLSDANKGSIAQQKATSKKETNSSTEVGVKQKEETRFPPKDDRNIAFQNPIELHDWKQINSVRLVTGKPSQMTSIAMNSIVTIPKMNGRLKPLSQLVVQIHRDDAIEERPDLSYQPKGMDVLAKPQEERPMISLLAGPDLTSVRGAGNSSVSENIGLAYSYPLAKGLHISVGATYAKKNYKSAYRFYSPSNPPEMTQVPSSVSAVCDVIDVPLTANYTVLRNKKLKFNVSAGLSSYFMLKEKYTFDYEGGGNYGDSKKSGVYEVVGENQHIFGVADFSVSIERKISDKVNVGVKPFVKLPLTGIGYGNVDLESKGVAFTLGVSL</sequence>
<feature type="region of interest" description="Disordered" evidence="1">
    <location>
        <begin position="85"/>
        <end position="117"/>
    </location>
</feature>
<keyword evidence="2" id="KW-1133">Transmembrane helix</keyword>